<keyword evidence="1" id="KW-0812">Transmembrane</keyword>
<evidence type="ECO:0000259" key="2">
    <source>
        <dbReference type="Pfam" id="PF07811"/>
    </source>
</evidence>
<organism evidence="3 4">
    <name type="scientific">Saccharopolyspora rhizosphaerae</name>
    <dbReference type="NCBI Taxonomy" id="2492662"/>
    <lineage>
        <taxon>Bacteria</taxon>
        <taxon>Bacillati</taxon>
        <taxon>Actinomycetota</taxon>
        <taxon>Actinomycetes</taxon>
        <taxon>Pseudonocardiales</taxon>
        <taxon>Pseudonocardiaceae</taxon>
        <taxon>Saccharopolyspora</taxon>
    </lineage>
</organism>
<dbReference type="InterPro" id="IPR012495">
    <property type="entry name" value="TadE-like_dom"/>
</dbReference>
<gene>
    <name evidence="3" type="ORF">EIL87_12360</name>
</gene>
<sequence length="143" mass="14330">MNTHPREEGSASVEVAVLTPLLLAVLVVVVAAGRVVTAHHSLEHAATTAARAASLARTPTGAHSAATSTGLQVLGEQHLACSGFAQDLDTSGLATRAGTTGVVTVGLRCSVSLADLTGLSGLPGGVPLRAEFSSPVDPFRGRT</sequence>
<feature type="domain" description="TadE-like" evidence="2">
    <location>
        <begin position="9"/>
        <end position="51"/>
    </location>
</feature>
<feature type="transmembrane region" description="Helical" evidence="1">
    <location>
        <begin position="15"/>
        <end position="36"/>
    </location>
</feature>
<dbReference type="Pfam" id="PF07811">
    <property type="entry name" value="TadE"/>
    <property type="match status" value="1"/>
</dbReference>
<evidence type="ECO:0000313" key="4">
    <source>
        <dbReference type="Proteomes" id="UP000274515"/>
    </source>
</evidence>
<keyword evidence="1" id="KW-1133">Transmembrane helix</keyword>
<dbReference type="EMBL" id="RSAA01000010">
    <property type="protein sequence ID" value="RRO17059.1"/>
    <property type="molecule type" value="Genomic_DNA"/>
</dbReference>
<dbReference type="AlphaFoldDB" id="A0A3R8Q508"/>
<evidence type="ECO:0000256" key="1">
    <source>
        <dbReference type="SAM" id="Phobius"/>
    </source>
</evidence>
<proteinExistence type="predicted"/>
<dbReference type="Proteomes" id="UP000274515">
    <property type="component" value="Unassembled WGS sequence"/>
</dbReference>
<reference evidence="3 4" key="1">
    <citation type="submission" date="2018-11" db="EMBL/GenBank/DDBJ databases">
        <title>Saccharopolyspora rhizosphaerae sp. nov., an actinomycete isolated from rhizosphere soil in Thailand.</title>
        <authorList>
            <person name="Intra B."/>
            <person name="Euanorasetr J."/>
            <person name="Take A."/>
            <person name="Inahashi Y."/>
            <person name="Mori M."/>
            <person name="Panbangred W."/>
            <person name="Matsumoto A."/>
        </authorList>
    </citation>
    <scope>NUCLEOTIDE SEQUENCE [LARGE SCALE GENOMIC DNA]</scope>
    <source>
        <strain evidence="3 4">H219</strain>
    </source>
</reference>
<accession>A0A3R8Q508</accession>
<comment type="caution">
    <text evidence="3">The sequence shown here is derived from an EMBL/GenBank/DDBJ whole genome shotgun (WGS) entry which is preliminary data.</text>
</comment>
<name>A0A3R8Q508_9PSEU</name>
<keyword evidence="4" id="KW-1185">Reference proteome</keyword>
<dbReference type="RefSeq" id="WP_125090385.1">
    <property type="nucleotide sequence ID" value="NZ_RSAA01000010.1"/>
</dbReference>
<keyword evidence="1" id="KW-0472">Membrane</keyword>
<evidence type="ECO:0000313" key="3">
    <source>
        <dbReference type="EMBL" id="RRO17059.1"/>
    </source>
</evidence>
<protein>
    <submittedName>
        <fullName evidence="3">Pilus assembly protein</fullName>
    </submittedName>
</protein>